<evidence type="ECO:0000313" key="1">
    <source>
        <dbReference type="EMBL" id="VFU44016.1"/>
    </source>
</evidence>
<dbReference type="EMBL" id="CAADRP010001596">
    <property type="protein sequence ID" value="VFU44016.1"/>
    <property type="molecule type" value="Genomic_DNA"/>
</dbReference>
<organism evidence="1">
    <name type="scientific">Salix viminalis</name>
    <name type="common">Common osier</name>
    <name type="synonym">Basket willow</name>
    <dbReference type="NCBI Taxonomy" id="40686"/>
    <lineage>
        <taxon>Eukaryota</taxon>
        <taxon>Viridiplantae</taxon>
        <taxon>Streptophyta</taxon>
        <taxon>Embryophyta</taxon>
        <taxon>Tracheophyta</taxon>
        <taxon>Spermatophyta</taxon>
        <taxon>Magnoliopsida</taxon>
        <taxon>eudicotyledons</taxon>
        <taxon>Gunneridae</taxon>
        <taxon>Pentapetalae</taxon>
        <taxon>rosids</taxon>
        <taxon>fabids</taxon>
        <taxon>Malpighiales</taxon>
        <taxon>Salicaceae</taxon>
        <taxon>Saliceae</taxon>
        <taxon>Salix</taxon>
    </lineage>
</organism>
<gene>
    <name evidence="1" type="ORF">SVIM_LOCUS268473</name>
</gene>
<accession>A0A6N2LUM2</accession>
<name>A0A6N2LUM2_SALVM</name>
<reference evidence="1" key="1">
    <citation type="submission" date="2019-03" db="EMBL/GenBank/DDBJ databases">
        <authorList>
            <person name="Mank J."/>
            <person name="Almeida P."/>
        </authorList>
    </citation>
    <scope>NUCLEOTIDE SEQUENCE</scope>
    <source>
        <strain evidence="1">78183</strain>
    </source>
</reference>
<protein>
    <submittedName>
        <fullName evidence="1">Uncharacterized protein</fullName>
    </submittedName>
</protein>
<dbReference type="AlphaFoldDB" id="A0A6N2LUM2"/>
<sequence length="125" mass="13937">MTIKHIFQTLCCIHPFKSFLRVCFLVEIAREEPNVSSKESSLASSTLVEGLVIFPVGCSIRIVRRIIANSGRGSPDIEQVVFLVKVEASPKQRKHLPSSSILQSFLDNDDQAHLSDSLLCRRTAK</sequence>
<proteinExistence type="predicted"/>